<keyword evidence="4" id="KW-1185">Reference proteome</keyword>
<feature type="compositionally biased region" description="Basic and acidic residues" evidence="2">
    <location>
        <begin position="218"/>
        <end position="228"/>
    </location>
</feature>
<proteinExistence type="predicted"/>
<feature type="compositionally biased region" description="Polar residues" evidence="2">
    <location>
        <begin position="229"/>
        <end position="238"/>
    </location>
</feature>
<dbReference type="HOGENOM" id="CLU_1166274_0_0_1"/>
<reference evidence="4" key="1">
    <citation type="submission" date="2010-09" db="EMBL/GenBank/DDBJ databases">
        <title>The genome sequence of Geomyces destructans 20631-21.</title>
        <authorList>
            <consortium name="The Broad Institute Genome Sequencing Platform"/>
            <person name="Cuomo C.A."/>
            <person name="Blehert D.S."/>
            <person name="Lorch J.M."/>
            <person name="Young S.K."/>
            <person name="Zeng Q."/>
            <person name="Gargeya S."/>
            <person name="Fitzgerald M."/>
            <person name="Haas B."/>
            <person name="Abouelleil A."/>
            <person name="Alvarado L."/>
            <person name="Arachchi H.M."/>
            <person name="Berlin A."/>
            <person name="Brown A."/>
            <person name="Chapman S.B."/>
            <person name="Chen Z."/>
            <person name="Dunbar C."/>
            <person name="Freedman E."/>
            <person name="Gearin G."/>
            <person name="Gellesch M."/>
            <person name="Goldberg J."/>
            <person name="Griggs A."/>
            <person name="Gujja S."/>
            <person name="Heiman D."/>
            <person name="Howarth C."/>
            <person name="Larson L."/>
            <person name="Lui A."/>
            <person name="MacDonald P.J.P."/>
            <person name="Montmayeur A."/>
            <person name="Murphy C."/>
            <person name="Neiman D."/>
            <person name="Pearson M."/>
            <person name="Priest M."/>
            <person name="Roberts A."/>
            <person name="Saif S."/>
            <person name="Shea T."/>
            <person name="Shenoy N."/>
            <person name="Sisk P."/>
            <person name="Stolte C."/>
            <person name="Sykes S."/>
            <person name="Wortman J."/>
            <person name="Nusbaum C."/>
            <person name="Birren B."/>
        </authorList>
    </citation>
    <scope>NUCLEOTIDE SEQUENCE [LARGE SCALE GENOMIC DNA]</scope>
    <source>
        <strain evidence="4">ATCC MYA-4855 / 20631-21</strain>
    </source>
</reference>
<feature type="coiled-coil region" evidence="1">
    <location>
        <begin position="144"/>
        <end position="174"/>
    </location>
</feature>
<dbReference type="VEuPathDB" id="FungiDB:GMDG_07424"/>
<evidence type="ECO:0000313" key="4">
    <source>
        <dbReference type="Proteomes" id="UP000011064"/>
    </source>
</evidence>
<evidence type="ECO:0008006" key="5">
    <source>
        <dbReference type="Google" id="ProtNLM"/>
    </source>
</evidence>
<dbReference type="EMBL" id="GL573391">
    <property type="protein sequence ID" value="ELR05502.1"/>
    <property type="molecule type" value="Genomic_DNA"/>
</dbReference>
<dbReference type="AlphaFoldDB" id="L8FX90"/>
<organism evidence="3 4">
    <name type="scientific">Pseudogymnoascus destructans (strain ATCC MYA-4855 / 20631-21)</name>
    <name type="common">Bat white-nose syndrome fungus</name>
    <name type="synonym">Geomyces destructans</name>
    <dbReference type="NCBI Taxonomy" id="658429"/>
    <lineage>
        <taxon>Eukaryota</taxon>
        <taxon>Fungi</taxon>
        <taxon>Dikarya</taxon>
        <taxon>Ascomycota</taxon>
        <taxon>Pezizomycotina</taxon>
        <taxon>Leotiomycetes</taxon>
        <taxon>Thelebolales</taxon>
        <taxon>Thelebolaceae</taxon>
        <taxon>Pseudogymnoascus</taxon>
    </lineage>
</organism>
<evidence type="ECO:0000313" key="3">
    <source>
        <dbReference type="EMBL" id="ELR05502.1"/>
    </source>
</evidence>
<protein>
    <recommendedName>
        <fullName evidence="5">DDE-1 domain-containing protein</fullName>
    </recommendedName>
</protein>
<keyword evidence="1" id="KW-0175">Coiled coil</keyword>
<dbReference type="STRING" id="658429.L8FX90"/>
<evidence type="ECO:0000256" key="2">
    <source>
        <dbReference type="SAM" id="MobiDB-lite"/>
    </source>
</evidence>
<dbReference type="Proteomes" id="UP000011064">
    <property type="component" value="Unassembled WGS sequence"/>
</dbReference>
<evidence type="ECO:0000256" key="1">
    <source>
        <dbReference type="SAM" id="Coils"/>
    </source>
</evidence>
<gene>
    <name evidence="3" type="ORF">GMDG_07424</name>
</gene>
<feature type="compositionally biased region" description="Acidic residues" evidence="2">
    <location>
        <begin position="192"/>
        <end position="213"/>
    </location>
</feature>
<feature type="region of interest" description="Disordered" evidence="2">
    <location>
        <begin position="190"/>
        <end position="238"/>
    </location>
</feature>
<dbReference type="InParanoid" id="L8FX90"/>
<accession>L8FX90</accession>
<sequence>MDSWYHTNLEGTELFLLSDSGFTNSQLALRWLQHFAQHTAQYNNGELKVLLLDSHGGRRGATALETAGSEGQSYRNWLTGTEEVVVAGQLQELDLRTVRRQVEESKKRASRSRARLQFGGELSADRAHELRAEKADCLAQKLQAKEARIARQAINRARKQLRRAGIEARKQERLRKKRVAFYTNASLPIPLEWEDPIPDPEASESEGEEEYEIAGECGSERGSEDGSERGSQSDNSIE</sequence>
<name>L8FX90_PSED2</name>